<protein>
    <submittedName>
        <fullName evidence="9">60 kDa inner membrane insertion protein</fullName>
    </submittedName>
</protein>
<dbReference type="RefSeq" id="WP_022747458.1">
    <property type="nucleotide sequence ID" value="NC_022571.1"/>
</dbReference>
<evidence type="ECO:0000256" key="7">
    <source>
        <dbReference type="SAM" id="Phobius"/>
    </source>
</evidence>
<feature type="coiled-coil region" evidence="6">
    <location>
        <begin position="48"/>
        <end position="78"/>
    </location>
</feature>
<feature type="domain" description="Membrane insertase YidC/Oxa/ALB C-terminal" evidence="8">
    <location>
        <begin position="23"/>
        <end position="202"/>
    </location>
</feature>
<evidence type="ECO:0000256" key="1">
    <source>
        <dbReference type="ARBA" id="ARBA00004141"/>
    </source>
</evidence>
<dbReference type="HOGENOM" id="CLU_036138_4_2_9"/>
<comment type="similarity">
    <text evidence="5">Belongs to the OXA1/ALB3/YidC family.</text>
</comment>
<evidence type="ECO:0000313" key="9">
    <source>
        <dbReference type="EMBL" id="AGX44318.1"/>
    </source>
</evidence>
<dbReference type="PANTHER" id="PTHR12428">
    <property type="entry name" value="OXA1"/>
    <property type="match status" value="1"/>
</dbReference>
<dbReference type="NCBIfam" id="TIGR03592">
    <property type="entry name" value="yidC_oxa1_cterm"/>
    <property type="match status" value="1"/>
</dbReference>
<keyword evidence="6" id="KW-0175">Coiled coil</keyword>
<keyword evidence="2 5" id="KW-0812">Transmembrane</keyword>
<feature type="transmembrane region" description="Helical" evidence="7">
    <location>
        <begin position="87"/>
        <end position="107"/>
    </location>
</feature>
<evidence type="ECO:0000256" key="6">
    <source>
        <dbReference type="SAM" id="Coils"/>
    </source>
</evidence>
<dbReference type="Pfam" id="PF02096">
    <property type="entry name" value="60KD_IMP"/>
    <property type="match status" value="1"/>
</dbReference>
<evidence type="ECO:0000256" key="3">
    <source>
        <dbReference type="ARBA" id="ARBA00022989"/>
    </source>
</evidence>
<evidence type="ECO:0000259" key="8">
    <source>
        <dbReference type="Pfam" id="PF02096"/>
    </source>
</evidence>
<feature type="transmembrane region" description="Helical" evidence="7">
    <location>
        <begin position="162"/>
        <end position="179"/>
    </location>
</feature>
<feature type="transmembrane region" description="Helical" evidence="7">
    <location>
        <begin position="22"/>
        <end position="42"/>
    </location>
</feature>
<proteinExistence type="inferred from homology"/>
<accession>U5MUU8</accession>
<gene>
    <name evidence="9" type="ORF">CLSA_c33550</name>
</gene>
<comment type="subcellular location">
    <subcellularLocation>
        <location evidence="1 5">Membrane</location>
        <topology evidence="1 5">Multi-pass membrane protein</topology>
    </subcellularLocation>
</comment>
<dbReference type="PANTHER" id="PTHR12428:SF65">
    <property type="entry name" value="CYTOCHROME C OXIDASE ASSEMBLY PROTEIN COX18, MITOCHONDRIAL"/>
    <property type="match status" value="1"/>
</dbReference>
<dbReference type="OrthoDB" id="2380676at2"/>
<dbReference type="GO" id="GO:0051205">
    <property type="term" value="P:protein insertion into membrane"/>
    <property type="evidence" value="ECO:0007669"/>
    <property type="project" value="TreeGrafter"/>
</dbReference>
<organism evidence="9 10">
    <name type="scientific">Clostridium saccharobutylicum DSM 13864</name>
    <dbReference type="NCBI Taxonomy" id="1345695"/>
    <lineage>
        <taxon>Bacteria</taxon>
        <taxon>Bacillati</taxon>
        <taxon>Bacillota</taxon>
        <taxon>Clostridia</taxon>
        <taxon>Eubacteriales</taxon>
        <taxon>Clostridiaceae</taxon>
        <taxon>Clostridium</taxon>
    </lineage>
</organism>
<feature type="transmembrane region" description="Helical" evidence="7">
    <location>
        <begin position="131"/>
        <end position="150"/>
    </location>
</feature>
<dbReference type="GeneID" id="55475697"/>
<dbReference type="KEGG" id="csb:CLSA_c33550"/>
<dbReference type="GO" id="GO:0032977">
    <property type="term" value="F:membrane insertase activity"/>
    <property type="evidence" value="ECO:0007669"/>
    <property type="project" value="InterPro"/>
</dbReference>
<evidence type="ECO:0000256" key="5">
    <source>
        <dbReference type="RuleBase" id="RU003945"/>
    </source>
</evidence>
<keyword evidence="10" id="KW-1185">Reference proteome</keyword>
<dbReference type="PATRIC" id="fig|1345695.10.peg.3245"/>
<dbReference type="EMBL" id="CP006721">
    <property type="protein sequence ID" value="AGX44318.1"/>
    <property type="molecule type" value="Genomic_DNA"/>
</dbReference>
<dbReference type="InterPro" id="IPR028055">
    <property type="entry name" value="YidC/Oxa/ALB_C"/>
</dbReference>
<evidence type="ECO:0000313" key="10">
    <source>
        <dbReference type="Proteomes" id="UP000017118"/>
    </source>
</evidence>
<dbReference type="Proteomes" id="UP000017118">
    <property type="component" value="Chromosome"/>
</dbReference>
<name>U5MUU8_CLOSA</name>
<evidence type="ECO:0000256" key="2">
    <source>
        <dbReference type="ARBA" id="ARBA00022692"/>
    </source>
</evidence>
<keyword evidence="4 7" id="KW-0472">Membrane</keyword>
<reference evidence="9 10" key="1">
    <citation type="journal article" date="2013" name="Genome Announc.">
        <title>Complete Genome Sequence of the Solvent Producer Clostridium saccharobutylicum NCP262 (DSM 13864).</title>
        <authorList>
            <person name="Poehlein A."/>
            <person name="Hartwich K."/>
            <person name="Krabben P."/>
            <person name="Ehrenreich A."/>
            <person name="Liebl W."/>
            <person name="Durre P."/>
            <person name="Gottschalk G."/>
            <person name="Daniel R."/>
        </authorList>
    </citation>
    <scope>NUCLEOTIDE SEQUENCE [LARGE SCALE GENOMIC DNA]</scope>
    <source>
        <strain evidence="9">DSM 13864</strain>
    </source>
</reference>
<dbReference type="GO" id="GO:0005886">
    <property type="term" value="C:plasma membrane"/>
    <property type="evidence" value="ECO:0007669"/>
    <property type="project" value="TreeGrafter"/>
</dbReference>
<dbReference type="InterPro" id="IPR001708">
    <property type="entry name" value="YidC/ALB3/OXA1/COX18"/>
</dbReference>
<keyword evidence="3 7" id="KW-1133">Transmembrane helix</keyword>
<evidence type="ECO:0000256" key="4">
    <source>
        <dbReference type="ARBA" id="ARBA00023136"/>
    </source>
</evidence>
<sequence length="214" mass="24614">MNIIFNIFNNSLNYFFNITGDLGIAIILLTISVKFLLVPLSFKQKLRMKEQQEVSKDLERIKEKYKNNKEKLDVETRKFYEQSAKGMIGSLTSLLQIPIFFTLYNVVSKMPMQVGSMIVPWVMNLKATDNLFIVPIIYMISVLSPNILSYMPFLRIATQSKLSKVNIIIPGIMSALITFKAPVALGIYLITSSLFSFIEEVAFRVYVRRKELYV</sequence>
<dbReference type="eggNOG" id="COG0706">
    <property type="taxonomic scope" value="Bacteria"/>
</dbReference>
<dbReference type="AlphaFoldDB" id="U5MUU8"/>